<dbReference type="Proteomes" id="UP000016944">
    <property type="component" value="Chromosome I"/>
</dbReference>
<dbReference type="KEGG" id="rir:BN877_I2207"/>
<dbReference type="Gene3D" id="1.10.357.10">
    <property type="entry name" value="Tetracycline Repressor, domain 2"/>
    <property type="match status" value="1"/>
</dbReference>
<evidence type="ECO:0000313" key="7">
    <source>
        <dbReference type="Proteomes" id="UP000016944"/>
    </source>
</evidence>
<sequence>MVKWVPHKNAEKRRLYQALPQPLHGAKFLLDLETIVSYIRLMSNFSQPHSPEQRHRGRPREFDLERALDGAIKVFSRRGYHATSVGDLTDAMELAQGSLYKAFKDKKAVFIATMERYRIMQTERFEAAVAGFDTGYERLRAGLMFYAERSHGGVGSDGCLVVGAAADLAALDDDIAVVVERAVKARERIVARLVAEGQKDGSVRSKADPDDLARAMLCMMYGMRVVGKTGRSLKDMVAVVDIAMRLAE</sequence>
<feature type="DNA-binding region" description="H-T-H motif" evidence="4">
    <location>
        <begin position="84"/>
        <end position="103"/>
    </location>
</feature>
<dbReference type="InterPro" id="IPR001647">
    <property type="entry name" value="HTH_TetR"/>
</dbReference>
<feature type="domain" description="HTH tetR-type" evidence="5">
    <location>
        <begin position="61"/>
        <end position="121"/>
    </location>
</feature>
<dbReference type="PANTHER" id="PTHR47506:SF10">
    <property type="entry name" value="TRANSCRIPTIONAL REGULATORY PROTEIN"/>
    <property type="match status" value="1"/>
</dbReference>
<evidence type="ECO:0000256" key="2">
    <source>
        <dbReference type="ARBA" id="ARBA00023125"/>
    </source>
</evidence>
<keyword evidence="2 4" id="KW-0238">DNA-binding</keyword>
<dbReference type="PROSITE" id="PS50977">
    <property type="entry name" value="HTH_TETR_2"/>
    <property type="match status" value="1"/>
</dbReference>
<protein>
    <submittedName>
        <fullName evidence="6">TetR family transcriptional regulator</fullName>
    </submittedName>
</protein>
<evidence type="ECO:0000313" key="6">
    <source>
        <dbReference type="EMBL" id="CDI09098.1"/>
    </source>
</evidence>
<evidence type="ECO:0000259" key="5">
    <source>
        <dbReference type="PROSITE" id="PS50977"/>
    </source>
</evidence>
<dbReference type="GO" id="GO:0003677">
    <property type="term" value="F:DNA binding"/>
    <property type="evidence" value="ECO:0007669"/>
    <property type="project" value="UniProtKB-UniRule"/>
</dbReference>
<dbReference type="Pfam" id="PF00440">
    <property type="entry name" value="TetR_N"/>
    <property type="match status" value="1"/>
</dbReference>
<keyword evidence="1" id="KW-0805">Transcription regulation</keyword>
<accession>U4PVL7</accession>
<dbReference type="EMBL" id="HG518322">
    <property type="protein sequence ID" value="CDI09098.1"/>
    <property type="molecule type" value="Genomic_DNA"/>
</dbReference>
<dbReference type="SUPFAM" id="SSF46689">
    <property type="entry name" value="Homeodomain-like"/>
    <property type="match status" value="1"/>
</dbReference>
<evidence type="ECO:0000256" key="3">
    <source>
        <dbReference type="ARBA" id="ARBA00023163"/>
    </source>
</evidence>
<gene>
    <name evidence="6" type="ORF">BN877_I2207</name>
</gene>
<dbReference type="SUPFAM" id="SSF48498">
    <property type="entry name" value="Tetracyclin repressor-like, C-terminal domain"/>
    <property type="match status" value="1"/>
</dbReference>
<evidence type="ECO:0000256" key="1">
    <source>
        <dbReference type="ARBA" id="ARBA00023015"/>
    </source>
</evidence>
<dbReference type="InterPro" id="IPR036271">
    <property type="entry name" value="Tet_transcr_reg_TetR-rel_C_sf"/>
</dbReference>
<name>U4PVL7_9HYPH</name>
<dbReference type="Pfam" id="PF16925">
    <property type="entry name" value="TetR_C_13"/>
    <property type="match status" value="1"/>
</dbReference>
<evidence type="ECO:0000256" key="4">
    <source>
        <dbReference type="PROSITE-ProRule" id="PRU00335"/>
    </source>
</evidence>
<dbReference type="InterPro" id="IPR023772">
    <property type="entry name" value="DNA-bd_HTH_TetR-type_CS"/>
</dbReference>
<dbReference type="Gene3D" id="1.10.10.60">
    <property type="entry name" value="Homeodomain-like"/>
    <property type="match status" value="1"/>
</dbReference>
<dbReference type="PROSITE" id="PS01081">
    <property type="entry name" value="HTH_TETR_1"/>
    <property type="match status" value="1"/>
</dbReference>
<dbReference type="PATRIC" id="fig|424182.3.peg.2174"/>
<keyword evidence="3" id="KW-0804">Transcription</keyword>
<reference evidence="6 7" key="1">
    <citation type="journal article" date="2013" name="Genome Announc.">
        <title>Complete Genome Sequence of the Sesbania Symbiont and Rice Growth-Promoting Endophyte Rhizobium sp. Strain IRBG74.</title>
        <authorList>
            <person name="Crook M.B."/>
            <person name="Mitra S."/>
            <person name="Ane J.M."/>
            <person name="Sadowsky M.J."/>
            <person name="Gyaneshwar P."/>
        </authorList>
    </citation>
    <scope>NUCLEOTIDE SEQUENCE [LARGE SCALE GENOMIC DNA]</scope>
    <source>
        <strain evidence="6 7">IRBG74</strain>
    </source>
</reference>
<proteinExistence type="predicted"/>
<dbReference type="InterPro" id="IPR009057">
    <property type="entry name" value="Homeodomain-like_sf"/>
</dbReference>
<dbReference type="PANTHER" id="PTHR47506">
    <property type="entry name" value="TRANSCRIPTIONAL REGULATORY PROTEIN"/>
    <property type="match status" value="1"/>
</dbReference>
<organism evidence="6 7">
    <name type="scientific">Agrobacterium pusense</name>
    <dbReference type="NCBI Taxonomy" id="648995"/>
    <lineage>
        <taxon>Bacteria</taxon>
        <taxon>Pseudomonadati</taxon>
        <taxon>Pseudomonadota</taxon>
        <taxon>Alphaproteobacteria</taxon>
        <taxon>Hyphomicrobiales</taxon>
        <taxon>Rhizobiaceae</taxon>
        <taxon>Rhizobium/Agrobacterium group</taxon>
        <taxon>Agrobacterium</taxon>
    </lineage>
</organism>
<dbReference type="InterPro" id="IPR011075">
    <property type="entry name" value="TetR_C"/>
</dbReference>
<dbReference type="HOGENOM" id="CLU_069356_28_0_5"/>
<dbReference type="AlphaFoldDB" id="U4PVL7"/>